<dbReference type="OMA" id="WEQREFI"/>
<evidence type="ECO:0000256" key="3">
    <source>
        <dbReference type="ARBA" id="ARBA00022490"/>
    </source>
</evidence>
<gene>
    <name evidence="7" type="ORF">TVAG_249040</name>
</gene>
<dbReference type="GO" id="GO:0007015">
    <property type="term" value="P:actin filament organization"/>
    <property type="evidence" value="ECO:0007669"/>
    <property type="project" value="InterPro"/>
</dbReference>
<dbReference type="VEuPathDB" id="TrichDB:TVAG_249040"/>
<dbReference type="GO" id="GO:0044877">
    <property type="term" value="F:protein-containing complex binding"/>
    <property type="evidence" value="ECO:0007669"/>
    <property type="project" value="InterPro"/>
</dbReference>
<dbReference type="EMBL" id="DS113187">
    <property type="protein sequence ID" value="EAY21844.1"/>
    <property type="molecule type" value="Genomic_DNA"/>
</dbReference>
<dbReference type="RefSeq" id="XP_001582830.1">
    <property type="nucleotide sequence ID" value="XM_001582780.1"/>
</dbReference>
<sequence length="79" mass="9183">MSFDSTSVRTSVEKDFKNREFAQNISLGMMRVVRFLNTFHSNVRGRLADLNQKLTQLERRLVFIENQLKCCTEQPASAE</sequence>
<reference evidence="7" key="1">
    <citation type="submission" date="2006-10" db="EMBL/GenBank/DDBJ databases">
        <authorList>
            <person name="Amadeo P."/>
            <person name="Zhao Q."/>
            <person name="Wortman J."/>
            <person name="Fraser-Liggett C."/>
            <person name="Carlton J."/>
        </authorList>
    </citation>
    <scope>NUCLEOTIDE SEQUENCE</scope>
    <source>
        <strain evidence="7">G3</strain>
    </source>
</reference>
<dbReference type="PANTHER" id="PTHR33668">
    <property type="entry name" value="PROTEIN BRICK1"/>
    <property type="match status" value="1"/>
</dbReference>
<evidence type="ECO:0000313" key="7">
    <source>
        <dbReference type="EMBL" id="EAY21844.1"/>
    </source>
</evidence>
<dbReference type="GO" id="GO:0048870">
    <property type="term" value="P:cell motility"/>
    <property type="evidence" value="ECO:0000318"/>
    <property type="project" value="GO_Central"/>
</dbReference>
<keyword evidence="3" id="KW-0963">Cytoplasm</keyword>
<accession>A2DCA7</accession>
<dbReference type="GO" id="GO:0005856">
    <property type="term" value="C:cytoskeleton"/>
    <property type="evidence" value="ECO:0007669"/>
    <property type="project" value="UniProtKB-SubCell"/>
</dbReference>
<name>A2DCA7_TRIV3</name>
<dbReference type="GO" id="GO:0031209">
    <property type="term" value="C:SCAR complex"/>
    <property type="evidence" value="ECO:0000318"/>
    <property type="project" value="GO_Central"/>
</dbReference>
<organism evidence="7 8">
    <name type="scientific">Trichomonas vaginalis (strain ATCC PRA-98 / G3)</name>
    <dbReference type="NCBI Taxonomy" id="412133"/>
    <lineage>
        <taxon>Eukaryota</taxon>
        <taxon>Metamonada</taxon>
        <taxon>Parabasalia</taxon>
        <taxon>Trichomonadida</taxon>
        <taxon>Trichomonadidae</taxon>
        <taxon>Trichomonas</taxon>
    </lineage>
</organism>
<comment type="similarity">
    <text evidence="2">Belongs to the BRK1 family.</text>
</comment>
<dbReference type="VEuPathDB" id="TrichDB:TVAGG3_0957840"/>
<dbReference type="STRING" id="5722.A2DCA7"/>
<dbReference type="OrthoDB" id="1883432at2759"/>
<evidence type="ECO:0000256" key="2">
    <source>
        <dbReference type="ARBA" id="ARBA00005620"/>
    </source>
</evidence>
<dbReference type="InterPro" id="IPR033378">
    <property type="entry name" value="BRICK1"/>
</dbReference>
<reference evidence="7" key="2">
    <citation type="journal article" date="2007" name="Science">
        <title>Draft genome sequence of the sexually transmitted pathogen Trichomonas vaginalis.</title>
        <authorList>
            <person name="Carlton J.M."/>
            <person name="Hirt R.P."/>
            <person name="Silva J.C."/>
            <person name="Delcher A.L."/>
            <person name="Schatz M."/>
            <person name="Zhao Q."/>
            <person name="Wortman J.R."/>
            <person name="Bidwell S.L."/>
            <person name="Alsmark U.C.M."/>
            <person name="Besteiro S."/>
            <person name="Sicheritz-Ponten T."/>
            <person name="Noel C.J."/>
            <person name="Dacks J.B."/>
            <person name="Foster P.G."/>
            <person name="Simillion C."/>
            <person name="Van de Peer Y."/>
            <person name="Miranda-Saavedra D."/>
            <person name="Barton G.J."/>
            <person name="Westrop G.D."/>
            <person name="Mueller S."/>
            <person name="Dessi D."/>
            <person name="Fiori P.L."/>
            <person name="Ren Q."/>
            <person name="Paulsen I."/>
            <person name="Zhang H."/>
            <person name="Bastida-Corcuera F.D."/>
            <person name="Simoes-Barbosa A."/>
            <person name="Brown M.T."/>
            <person name="Hayes R.D."/>
            <person name="Mukherjee M."/>
            <person name="Okumura C.Y."/>
            <person name="Schneider R."/>
            <person name="Smith A.J."/>
            <person name="Vanacova S."/>
            <person name="Villalvazo M."/>
            <person name="Haas B.J."/>
            <person name="Pertea M."/>
            <person name="Feldblyum T.V."/>
            <person name="Utterback T.R."/>
            <person name="Shu C.L."/>
            <person name="Osoegawa K."/>
            <person name="de Jong P.J."/>
            <person name="Hrdy I."/>
            <person name="Horvathova L."/>
            <person name="Zubacova Z."/>
            <person name="Dolezal P."/>
            <person name="Malik S.B."/>
            <person name="Logsdon J.M. Jr."/>
            <person name="Henze K."/>
            <person name="Gupta A."/>
            <person name="Wang C.C."/>
            <person name="Dunne R.L."/>
            <person name="Upcroft J.A."/>
            <person name="Upcroft P."/>
            <person name="White O."/>
            <person name="Salzberg S.L."/>
            <person name="Tang P."/>
            <person name="Chiu C.-H."/>
            <person name="Lee Y.-S."/>
            <person name="Embley T.M."/>
            <person name="Coombs G.H."/>
            <person name="Mottram J.C."/>
            <person name="Tachezy J."/>
            <person name="Fraser-Liggett C.M."/>
            <person name="Johnson P.J."/>
        </authorList>
    </citation>
    <scope>NUCLEOTIDE SEQUENCE [LARGE SCALE GENOMIC DNA]</scope>
    <source>
        <strain evidence="7">G3</strain>
    </source>
</reference>
<comment type="subcellular location">
    <subcellularLocation>
        <location evidence="1">Cytoplasm</location>
        <location evidence="1">Cytoskeleton</location>
    </subcellularLocation>
</comment>
<keyword evidence="4 6" id="KW-0175">Coiled coil</keyword>
<dbReference type="Proteomes" id="UP000001542">
    <property type="component" value="Unassembled WGS sequence"/>
</dbReference>
<keyword evidence="8" id="KW-1185">Reference proteome</keyword>
<protein>
    <submittedName>
        <fullName evidence="7">Uncharacterized protein</fullName>
    </submittedName>
</protein>
<dbReference type="SMR" id="A2DCA7"/>
<evidence type="ECO:0000256" key="6">
    <source>
        <dbReference type="SAM" id="Coils"/>
    </source>
</evidence>
<evidence type="ECO:0000256" key="4">
    <source>
        <dbReference type="ARBA" id="ARBA00023054"/>
    </source>
</evidence>
<dbReference type="InParanoid" id="A2DCA7"/>
<evidence type="ECO:0000313" key="8">
    <source>
        <dbReference type="Proteomes" id="UP000001542"/>
    </source>
</evidence>
<keyword evidence="5" id="KW-0206">Cytoskeleton</keyword>
<evidence type="ECO:0000256" key="5">
    <source>
        <dbReference type="ARBA" id="ARBA00023212"/>
    </source>
</evidence>
<dbReference type="AlphaFoldDB" id="A2DCA7"/>
<feature type="coiled-coil region" evidence="6">
    <location>
        <begin position="40"/>
        <end position="74"/>
    </location>
</feature>
<evidence type="ECO:0000256" key="1">
    <source>
        <dbReference type="ARBA" id="ARBA00004245"/>
    </source>
</evidence>
<dbReference type="GO" id="GO:0008064">
    <property type="term" value="P:regulation of actin polymerization or depolymerization"/>
    <property type="evidence" value="ECO:0000318"/>
    <property type="project" value="GO_Central"/>
</dbReference>
<dbReference type="Gene3D" id="1.20.5.110">
    <property type="match status" value="1"/>
</dbReference>
<proteinExistence type="inferred from homology"/>
<dbReference type="PANTHER" id="PTHR33668:SF1">
    <property type="entry name" value="PROTEIN BRICK1"/>
    <property type="match status" value="1"/>
</dbReference>
<dbReference type="KEGG" id="tva:5467384"/>